<feature type="compositionally biased region" description="Basic and acidic residues" evidence="1">
    <location>
        <begin position="66"/>
        <end position="121"/>
    </location>
</feature>
<keyword evidence="3" id="KW-1185">Reference proteome</keyword>
<dbReference type="EMBL" id="JANQDX010000006">
    <property type="protein sequence ID" value="KAL0923463.1"/>
    <property type="molecule type" value="Genomic_DNA"/>
</dbReference>
<dbReference type="AlphaFoldDB" id="A0ABD0VEP1"/>
<sequence length="136" mass="15594">MSQIKATVENQISSVEDKVSSVEDKVSSVEDKVSDLHAMVKMMLENQIQMATSEVKGPVGRTTNSEFRRRDDEVEIMEERGGRYRGRHGNEGHESRGACWGRKEGEYGRKSADFEEKRGESEEGLMYECRREDRET</sequence>
<reference evidence="2 3" key="1">
    <citation type="journal article" date="2024" name="Plant Biotechnol. J.">
        <title>Dendrobium thyrsiflorum genome and its molecular insights into genes involved in important horticultural traits.</title>
        <authorList>
            <person name="Chen B."/>
            <person name="Wang J.Y."/>
            <person name="Zheng P.J."/>
            <person name="Li K.L."/>
            <person name="Liang Y.M."/>
            <person name="Chen X.F."/>
            <person name="Zhang C."/>
            <person name="Zhao X."/>
            <person name="He X."/>
            <person name="Zhang G.Q."/>
            <person name="Liu Z.J."/>
            <person name="Xu Q."/>
        </authorList>
    </citation>
    <scope>NUCLEOTIDE SEQUENCE [LARGE SCALE GENOMIC DNA]</scope>
    <source>
        <strain evidence="2">GZMU011</strain>
    </source>
</reference>
<comment type="caution">
    <text evidence="2">The sequence shown here is derived from an EMBL/GenBank/DDBJ whole genome shotgun (WGS) entry which is preliminary data.</text>
</comment>
<proteinExistence type="predicted"/>
<feature type="region of interest" description="Disordered" evidence="1">
    <location>
        <begin position="51"/>
        <end position="136"/>
    </location>
</feature>
<dbReference type="Proteomes" id="UP001552299">
    <property type="component" value="Unassembled WGS sequence"/>
</dbReference>
<feature type="compositionally biased region" description="Polar residues" evidence="1">
    <location>
        <begin position="1"/>
        <end position="12"/>
    </location>
</feature>
<evidence type="ECO:0000313" key="2">
    <source>
        <dbReference type="EMBL" id="KAL0923463.1"/>
    </source>
</evidence>
<feature type="compositionally biased region" description="Basic and acidic residues" evidence="1">
    <location>
        <begin position="15"/>
        <end position="29"/>
    </location>
</feature>
<organism evidence="2 3">
    <name type="scientific">Dendrobium thyrsiflorum</name>
    <name type="common">Pinecone-like raceme dendrobium</name>
    <name type="synonym">Orchid</name>
    <dbReference type="NCBI Taxonomy" id="117978"/>
    <lineage>
        <taxon>Eukaryota</taxon>
        <taxon>Viridiplantae</taxon>
        <taxon>Streptophyta</taxon>
        <taxon>Embryophyta</taxon>
        <taxon>Tracheophyta</taxon>
        <taxon>Spermatophyta</taxon>
        <taxon>Magnoliopsida</taxon>
        <taxon>Liliopsida</taxon>
        <taxon>Asparagales</taxon>
        <taxon>Orchidaceae</taxon>
        <taxon>Epidendroideae</taxon>
        <taxon>Malaxideae</taxon>
        <taxon>Dendrobiinae</taxon>
        <taxon>Dendrobium</taxon>
    </lineage>
</organism>
<accession>A0ABD0VEP1</accession>
<evidence type="ECO:0000256" key="1">
    <source>
        <dbReference type="SAM" id="MobiDB-lite"/>
    </source>
</evidence>
<evidence type="ECO:0000313" key="3">
    <source>
        <dbReference type="Proteomes" id="UP001552299"/>
    </source>
</evidence>
<dbReference type="Gene3D" id="1.20.5.170">
    <property type="match status" value="1"/>
</dbReference>
<protein>
    <submittedName>
        <fullName evidence="2">Uncharacterized protein</fullName>
    </submittedName>
</protein>
<name>A0ABD0VEP1_DENTH</name>
<feature type="region of interest" description="Disordered" evidence="1">
    <location>
        <begin position="1"/>
        <end position="29"/>
    </location>
</feature>
<gene>
    <name evidence="2" type="ORF">M5K25_007521</name>
</gene>